<dbReference type="KEGG" id="buo:BRPE64_BCDS07240"/>
<keyword evidence="4" id="KW-1185">Reference proteome</keyword>
<reference evidence="3 4" key="2">
    <citation type="journal article" date="2018" name="Int. J. Syst. Evol. Microbiol.">
        <title>Burkholderia insecticola sp. nov., a gut symbiotic bacterium of the bean bug Riptortus pedestris.</title>
        <authorList>
            <person name="Takeshita K."/>
            <person name="Tamaki H."/>
            <person name="Ohbayashi T."/>
            <person name="Meng X.-Y."/>
            <person name="Sone T."/>
            <person name="Mitani Y."/>
            <person name="Peeters C."/>
            <person name="Kikuchi Y."/>
            <person name="Vandamme P."/>
        </authorList>
    </citation>
    <scope>NUCLEOTIDE SEQUENCE [LARGE SCALE GENOMIC DNA]</scope>
    <source>
        <strain evidence="3">RPE64</strain>
    </source>
</reference>
<dbReference type="AlphaFoldDB" id="R4WWB6"/>
<dbReference type="Pfam" id="PF19291">
    <property type="entry name" value="TREH_N"/>
    <property type="match status" value="1"/>
</dbReference>
<name>R4WWB6_9BURK</name>
<evidence type="ECO:0000313" key="3">
    <source>
        <dbReference type="EMBL" id="BAN25385.1"/>
    </source>
</evidence>
<dbReference type="STRING" id="758793.BRPE64_BCDS07240"/>
<gene>
    <name evidence="3" type="ORF">BRPE64_BCDS07240</name>
</gene>
<dbReference type="Proteomes" id="UP000013966">
    <property type="component" value="Chromosome 2"/>
</dbReference>
<keyword evidence="3" id="KW-0378">Hydrolase</keyword>
<evidence type="ECO:0000313" key="4">
    <source>
        <dbReference type="Proteomes" id="UP000013966"/>
    </source>
</evidence>
<evidence type="ECO:0000259" key="1">
    <source>
        <dbReference type="Pfam" id="PF00723"/>
    </source>
</evidence>
<proteinExistence type="predicted"/>
<dbReference type="GO" id="GO:0005975">
    <property type="term" value="P:carbohydrate metabolic process"/>
    <property type="evidence" value="ECO:0007669"/>
    <property type="project" value="InterPro"/>
</dbReference>
<dbReference type="EMBL" id="AP013059">
    <property type="protein sequence ID" value="BAN25385.1"/>
    <property type="molecule type" value="Genomic_DNA"/>
</dbReference>
<feature type="domain" description="GH15-like" evidence="1">
    <location>
        <begin position="250"/>
        <end position="616"/>
    </location>
</feature>
<accession>R4WWB6</accession>
<dbReference type="GO" id="GO:0004553">
    <property type="term" value="F:hydrolase activity, hydrolyzing O-glycosyl compounds"/>
    <property type="evidence" value="ECO:0007669"/>
    <property type="project" value="TreeGrafter"/>
</dbReference>
<dbReference type="SUPFAM" id="SSF48208">
    <property type="entry name" value="Six-hairpin glycosidases"/>
    <property type="match status" value="1"/>
</dbReference>
<reference evidence="3 4" key="1">
    <citation type="journal article" date="2013" name="Genome Announc.">
        <title>Complete Genome Sequence of Burkholderia sp. Strain RPE64, Bacterial Symbiont of the Bean Bug Riptortus pedestris.</title>
        <authorList>
            <person name="Shibata T.F."/>
            <person name="Maeda T."/>
            <person name="Nikoh N."/>
            <person name="Yamaguchi K."/>
            <person name="Oshima K."/>
            <person name="Hattori M."/>
            <person name="Nishiyama T."/>
            <person name="Hasebe M."/>
            <person name="Fukatsu T."/>
            <person name="Kikuchi Y."/>
            <person name="Shigenobu S."/>
        </authorList>
    </citation>
    <scope>NUCLEOTIDE SEQUENCE [LARGE SCALE GENOMIC DNA]</scope>
</reference>
<organism evidence="3 4">
    <name type="scientific">Caballeronia insecticola</name>
    <dbReference type="NCBI Taxonomy" id="758793"/>
    <lineage>
        <taxon>Bacteria</taxon>
        <taxon>Pseudomonadati</taxon>
        <taxon>Pseudomonadota</taxon>
        <taxon>Betaproteobacteria</taxon>
        <taxon>Burkholderiales</taxon>
        <taxon>Burkholderiaceae</taxon>
        <taxon>Caballeronia</taxon>
    </lineage>
</organism>
<dbReference type="PATRIC" id="fig|758793.3.peg.3632"/>
<dbReference type="HOGENOM" id="CLU_010399_2_0_4"/>
<dbReference type="InterPro" id="IPR012341">
    <property type="entry name" value="6hp_glycosidase-like_sf"/>
</dbReference>
<protein>
    <submittedName>
        <fullName evidence="3">Glycoside hydrolase 15-related</fullName>
    </submittedName>
</protein>
<evidence type="ECO:0000259" key="2">
    <source>
        <dbReference type="Pfam" id="PF19291"/>
    </source>
</evidence>
<dbReference type="InterPro" id="IPR011613">
    <property type="entry name" value="GH15-like"/>
</dbReference>
<dbReference type="Pfam" id="PF00723">
    <property type="entry name" value="Glyco_hydro_15"/>
    <property type="match status" value="1"/>
</dbReference>
<dbReference type="PANTHER" id="PTHR31616:SF0">
    <property type="entry name" value="GLUCAN 1,4-ALPHA-GLUCOSIDASE"/>
    <property type="match status" value="1"/>
</dbReference>
<dbReference type="InterPro" id="IPR045582">
    <property type="entry name" value="Trehalase-like_N"/>
</dbReference>
<feature type="domain" description="Trehalase-like N-terminal" evidence="2">
    <location>
        <begin position="27"/>
        <end position="200"/>
    </location>
</feature>
<dbReference type="PANTHER" id="PTHR31616">
    <property type="entry name" value="TREHALASE"/>
    <property type="match status" value="1"/>
</dbReference>
<dbReference type="Gene3D" id="1.50.10.10">
    <property type="match status" value="1"/>
</dbReference>
<dbReference type="InterPro" id="IPR008928">
    <property type="entry name" value="6-hairpin_glycosidase_sf"/>
</dbReference>
<sequence>MLPDALRLSRLSEHISMGHHPRRVSPAALPIDGRGMIGNMKTTALVSLCGAIDFMCYPRIDSPTLFAALLDGERGGAFSITPREPNANVKQMYLPETNVLLTRFMTRDGVCELLDLMPVAPVATASTVTDAVPNCVLRIVRLVYGRMTLDVRCDPRFDFARATHTARAVEEGVEFVCADGSPPVRLLANVPLSIEEHGARATLEFEEGDCACFAFGAAEGLAEHAANHDAVLAGTIDFWKEWSSRSTYRGRYREVVLRSALTLKLLSSEEFGAIVAAPTFGLPEAQDGARRWDYRFTWIRDAAFSVYALLRLGYTGEAERFMKWIAERSRDCSTHGQLRVMYAVDGEDALAETVLESLVGETPGRVVIGNEARDQIQLDVYGALLDSVYLYNKYGAAISYDGWRHVTRTVDYVVEHWRDPDNGIWEFRNGIRPLLHSRLMCWVTVDRALRLAEKRSLPAPLASWFKTRDEIHRDIHEQFWNDDLQSFVQTPGSTTLDASTLMMPLVRFIGPKDPRWIGTLDAIGRGLRVDPLIFRYTRGSTLDGLPGTEGGFSACSFWYAEALARAGRVDEGRLVFEKMLAYANHVGLFSEEVATSGEALGNFPQALTHLALISAAFQLDRNLDRVHVPWT</sequence>